<comment type="subcellular location">
    <subcellularLocation>
        <location evidence="1">Membrane</location>
        <topology evidence="1">Multi-pass membrane protein</topology>
    </subcellularLocation>
</comment>
<evidence type="ECO:0000256" key="1">
    <source>
        <dbReference type="ARBA" id="ARBA00004141"/>
    </source>
</evidence>
<feature type="transmembrane region" description="Helical" evidence="5">
    <location>
        <begin position="69"/>
        <end position="87"/>
    </location>
</feature>
<dbReference type="AlphaFoldDB" id="A0A542DR38"/>
<evidence type="ECO:0000256" key="5">
    <source>
        <dbReference type="SAM" id="Phobius"/>
    </source>
</evidence>
<evidence type="ECO:0000256" key="3">
    <source>
        <dbReference type="ARBA" id="ARBA00022989"/>
    </source>
</evidence>
<feature type="transmembrane region" description="Helical" evidence="5">
    <location>
        <begin position="45"/>
        <end position="64"/>
    </location>
</feature>
<dbReference type="Proteomes" id="UP000320876">
    <property type="component" value="Unassembled WGS sequence"/>
</dbReference>
<dbReference type="GO" id="GO:0016020">
    <property type="term" value="C:membrane"/>
    <property type="evidence" value="ECO:0007669"/>
    <property type="project" value="UniProtKB-SubCell"/>
</dbReference>
<sequence>MSVVATILSILLTLTFLGVGAGKLAGIEQMKQSADHLGVSPALNRTIGVLELAAAAGLIAGFWLQSLGLAASIGLVLLMVGAVYYHAKAKDPVSRLVPPAGLGVLAVVNAVLLGLT</sequence>
<dbReference type="InterPro" id="IPR032808">
    <property type="entry name" value="DoxX"/>
</dbReference>
<evidence type="ECO:0000256" key="4">
    <source>
        <dbReference type="ARBA" id="ARBA00023136"/>
    </source>
</evidence>
<protein>
    <submittedName>
        <fullName evidence="6">DoxX-like protein</fullName>
    </submittedName>
</protein>
<evidence type="ECO:0000313" key="6">
    <source>
        <dbReference type="EMBL" id="TQJ05562.1"/>
    </source>
</evidence>
<accession>A0A542DR38</accession>
<dbReference type="OrthoDB" id="3700080at2"/>
<comment type="caution">
    <text evidence="6">The sequence shown here is derived from an EMBL/GenBank/DDBJ whole genome shotgun (WGS) entry which is preliminary data.</text>
</comment>
<name>A0A542DR38_AMYCI</name>
<keyword evidence="2 5" id="KW-0812">Transmembrane</keyword>
<reference evidence="6 7" key="1">
    <citation type="submission" date="2019-06" db="EMBL/GenBank/DDBJ databases">
        <title>Sequencing the genomes of 1000 actinobacteria strains.</title>
        <authorList>
            <person name="Klenk H.-P."/>
        </authorList>
    </citation>
    <scope>NUCLEOTIDE SEQUENCE [LARGE SCALE GENOMIC DNA]</scope>
    <source>
        <strain evidence="6 7">DSM 45679</strain>
    </source>
</reference>
<dbReference type="RefSeq" id="WP_142001068.1">
    <property type="nucleotide sequence ID" value="NZ_VFML01000001.1"/>
</dbReference>
<keyword evidence="7" id="KW-1185">Reference proteome</keyword>
<dbReference type="Pfam" id="PF13564">
    <property type="entry name" value="DoxX_2"/>
    <property type="match status" value="1"/>
</dbReference>
<keyword evidence="4 5" id="KW-0472">Membrane</keyword>
<proteinExistence type="predicted"/>
<feature type="transmembrane region" description="Helical" evidence="5">
    <location>
        <begin position="93"/>
        <end position="115"/>
    </location>
</feature>
<keyword evidence="3 5" id="KW-1133">Transmembrane helix</keyword>
<dbReference type="EMBL" id="VFML01000001">
    <property type="protein sequence ID" value="TQJ05562.1"/>
    <property type="molecule type" value="Genomic_DNA"/>
</dbReference>
<evidence type="ECO:0000313" key="7">
    <source>
        <dbReference type="Proteomes" id="UP000320876"/>
    </source>
</evidence>
<evidence type="ECO:0000256" key="2">
    <source>
        <dbReference type="ARBA" id="ARBA00022692"/>
    </source>
</evidence>
<organism evidence="6 7">
    <name type="scientific">Amycolatopsis cihanbeyliensis</name>
    <dbReference type="NCBI Taxonomy" id="1128664"/>
    <lineage>
        <taxon>Bacteria</taxon>
        <taxon>Bacillati</taxon>
        <taxon>Actinomycetota</taxon>
        <taxon>Actinomycetes</taxon>
        <taxon>Pseudonocardiales</taxon>
        <taxon>Pseudonocardiaceae</taxon>
        <taxon>Amycolatopsis</taxon>
    </lineage>
</organism>
<gene>
    <name evidence="6" type="ORF">FB471_5399</name>
</gene>